<evidence type="ECO:0000256" key="2">
    <source>
        <dbReference type="SAM" id="Phobius"/>
    </source>
</evidence>
<sequence length="371" mass="41636">ASALISATEPFCELLGLLCAHPDDWKLRRRRHIGGKTHFGRHPRGVYGDSDPKLPTEIACARELDKLGASPSQPVTHDRPYNLDSSRDIPQQAITINNPYLEATGVTLLAIKMMRPAFQLATIPRRAIPAARQNATEALWRKQFTAPTRTFKTTPSRATYQRPGASQSQFRWSQSQTSSWITSRLETISRPSRRTFRFSARQSNSANGTAKESLSLSQRLKKLSREYGWSAVGVYLALSVLDFPFCFLLVRIVGTDRIGQLEHWVVSHVQKVIPDSVKTWWTEYRGALSKAEIEQLGNNDISDAVEKATWGVEEAQRANKAEASLGTQLALAYAIHKSFIFLRVPLTAAVTPKVVKVLRSWGWQIGKRRSK</sequence>
<dbReference type="PANTHER" id="PTHR21377">
    <property type="entry name" value="PROTEIN FAM210B, MITOCHONDRIAL"/>
    <property type="match status" value="1"/>
</dbReference>
<dbReference type="Proteomes" id="UP000070121">
    <property type="component" value="Unassembled WGS sequence"/>
</dbReference>
<dbReference type="AlphaFoldDB" id="A0A135UU31"/>
<keyword evidence="2" id="KW-0812">Transmembrane</keyword>
<organism evidence="4 5">
    <name type="scientific">Colletotrichum salicis</name>
    <dbReference type="NCBI Taxonomy" id="1209931"/>
    <lineage>
        <taxon>Eukaryota</taxon>
        <taxon>Fungi</taxon>
        <taxon>Dikarya</taxon>
        <taxon>Ascomycota</taxon>
        <taxon>Pezizomycotina</taxon>
        <taxon>Sordariomycetes</taxon>
        <taxon>Hypocreomycetidae</taxon>
        <taxon>Glomerellales</taxon>
        <taxon>Glomerellaceae</taxon>
        <taxon>Colletotrichum</taxon>
        <taxon>Colletotrichum acutatum species complex</taxon>
    </lineage>
</organism>
<evidence type="ECO:0000256" key="1">
    <source>
        <dbReference type="SAM" id="MobiDB-lite"/>
    </source>
</evidence>
<dbReference type="EMBL" id="JFFI01001034">
    <property type="protein sequence ID" value="KXH63914.1"/>
    <property type="molecule type" value="Genomic_DNA"/>
</dbReference>
<feature type="transmembrane region" description="Helical" evidence="2">
    <location>
        <begin position="227"/>
        <end position="250"/>
    </location>
</feature>
<feature type="domain" description="DUF1279" evidence="3">
    <location>
        <begin position="218"/>
        <end position="352"/>
    </location>
</feature>
<keyword evidence="2" id="KW-1133">Transmembrane helix</keyword>
<keyword evidence="4" id="KW-0808">Transferase</keyword>
<reference evidence="4 5" key="1">
    <citation type="submission" date="2014-02" db="EMBL/GenBank/DDBJ databases">
        <title>The genome sequence of Colletotrichum salicis CBS 607.94.</title>
        <authorList>
            <person name="Baroncelli R."/>
            <person name="Thon M.R."/>
        </authorList>
    </citation>
    <scope>NUCLEOTIDE SEQUENCE [LARGE SCALE GENOMIC DNA]</scope>
    <source>
        <strain evidence="4 5">CBS 607.94</strain>
    </source>
</reference>
<dbReference type="PANTHER" id="PTHR21377:SF0">
    <property type="entry name" value="PROTEIN FAM210B, MITOCHONDRIAL"/>
    <property type="match status" value="1"/>
</dbReference>
<keyword evidence="5" id="KW-1185">Reference proteome</keyword>
<gene>
    <name evidence="4" type="ORF">CSAL01_02190</name>
</gene>
<evidence type="ECO:0000313" key="5">
    <source>
        <dbReference type="Proteomes" id="UP000070121"/>
    </source>
</evidence>
<accession>A0A135UU31</accession>
<feature type="non-terminal residue" evidence="4">
    <location>
        <position position="1"/>
    </location>
</feature>
<dbReference type="Pfam" id="PF06916">
    <property type="entry name" value="FAM210A-B_dom"/>
    <property type="match status" value="1"/>
</dbReference>
<name>A0A135UU31_9PEZI</name>
<dbReference type="STRING" id="1209931.A0A135UU31"/>
<dbReference type="InterPro" id="IPR009688">
    <property type="entry name" value="FAM210A/B-like_dom"/>
</dbReference>
<dbReference type="GO" id="GO:0016740">
    <property type="term" value="F:transferase activity"/>
    <property type="evidence" value="ECO:0007669"/>
    <property type="project" value="UniProtKB-KW"/>
</dbReference>
<dbReference type="GO" id="GO:0005739">
    <property type="term" value="C:mitochondrion"/>
    <property type="evidence" value="ECO:0007669"/>
    <property type="project" value="TreeGrafter"/>
</dbReference>
<feature type="region of interest" description="Disordered" evidence="1">
    <location>
        <begin position="153"/>
        <end position="173"/>
    </location>
</feature>
<proteinExistence type="predicted"/>
<comment type="caution">
    <text evidence="4">The sequence shown here is derived from an EMBL/GenBank/DDBJ whole genome shotgun (WGS) entry which is preliminary data.</text>
</comment>
<dbReference type="OrthoDB" id="426386at2759"/>
<dbReference type="InterPro" id="IPR045866">
    <property type="entry name" value="FAM210A/B-like"/>
</dbReference>
<protein>
    <submittedName>
        <fullName evidence="4">Peptide alpha-N-acetyltransferase Nat2</fullName>
    </submittedName>
</protein>
<evidence type="ECO:0000313" key="4">
    <source>
        <dbReference type="EMBL" id="KXH63914.1"/>
    </source>
</evidence>
<feature type="compositionally biased region" description="Polar residues" evidence="1">
    <location>
        <begin position="153"/>
        <end position="170"/>
    </location>
</feature>
<keyword evidence="2" id="KW-0472">Membrane</keyword>
<evidence type="ECO:0000259" key="3">
    <source>
        <dbReference type="Pfam" id="PF06916"/>
    </source>
</evidence>